<proteinExistence type="predicted"/>
<comment type="caution">
    <text evidence="1">The sequence shown here is derived from an EMBL/GenBank/DDBJ whole genome shotgun (WGS) entry which is preliminary data.</text>
</comment>
<dbReference type="EMBL" id="JAYLLN010000024">
    <property type="protein sequence ID" value="MEI5985330.1"/>
    <property type="molecule type" value="Genomic_DNA"/>
</dbReference>
<dbReference type="RefSeq" id="WP_336557683.1">
    <property type="nucleotide sequence ID" value="NZ_JAYLLN010000024.1"/>
</dbReference>
<protein>
    <recommendedName>
        <fullName evidence="3">Carboxypeptidase regulatory-like domain-containing protein</fullName>
    </recommendedName>
</protein>
<evidence type="ECO:0000313" key="1">
    <source>
        <dbReference type="EMBL" id="MEI5985330.1"/>
    </source>
</evidence>
<gene>
    <name evidence="1" type="ORF">VJ786_10500</name>
</gene>
<accession>A0ABU8I6H6</accession>
<reference evidence="1 2" key="1">
    <citation type="submission" date="2024-01" db="EMBL/GenBank/DDBJ databases">
        <title>Sphingobacterium tenebrionis sp. nov., a novel endophyte isolated from tenebrio molitor intestines.</title>
        <authorList>
            <person name="Zhang C."/>
        </authorList>
    </citation>
    <scope>NUCLEOTIDE SEQUENCE [LARGE SCALE GENOMIC DNA]</scope>
    <source>
        <strain evidence="1 2">PU5-4</strain>
    </source>
</reference>
<evidence type="ECO:0000313" key="2">
    <source>
        <dbReference type="Proteomes" id="UP001363035"/>
    </source>
</evidence>
<keyword evidence="2" id="KW-1185">Reference proteome</keyword>
<dbReference type="Proteomes" id="UP001363035">
    <property type="component" value="Unassembled WGS sequence"/>
</dbReference>
<organism evidence="1 2">
    <name type="scientific">Sphingobacterium tenebrionis</name>
    <dbReference type="NCBI Taxonomy" id="3111775"/>
    <lineage>
        <taxon>Bacteria</taxon>
        <taxon>Pseudomonadati</taxon>
        <taxon>Bacteroidota</taxon>
        <taxon>Sphingobacteriia</taxon>
        <taxon>Sphingobacteriales</taxon>
        <taxon>Sphingobacteriaceae</taxon>
        <taxon>Sphingobacterium</taxon>
    </lineage>
</organism>
<dbReference type="PROSITE" id="PS51257">
    <property type="entry name" value="PROKAR_LIPOPROTEIN"/>
    <property type="match status" value="1"/>
</dbReference>
<sequence length="163" mass="18602">MKVVINKLKIVVISSLFIFGSCASKQQHELNKMKKESSYFPTPKNKNQEELYKNNCSAYTFNYTNKFPEEKDSVTVYGKVTVCSTGKIPEYSTLYIYNQDKILVKKMTVDKSGKYQIKLKKGLYGSIEVESEGANIFVPESYLGLNGSSLNIDLKLLRVYVLY</sequence>
<name>A0ABU8I6H6_9SPHI</name>
<evidence type="ECO:0008006" key="3">
    <source>
        <dbReference type="Google" id="ProtNLM"/>
    </source>
</evidence>